<dbReference type="PANTHER" id="PTHR36960:SF1">
    <property type="entry name" value="SI:DKEY-32E6.3"/>
    <property type="match status" value="1"/>
</dbReference>
<dbReference type="Pfam" id="PF05186">
    <property type="entry name" value="Dpy-30"/>
    <property type="match status" value="1"/>
</dbReference>
<protein>
    <recommendedName>
        <fullName evidence="7">Dpy-30 motif protein</fullName>
    </recommendedName>
</protein>
<comment type="similarity">
    <text evidence="2">Belongs to the dpy-30 family.</text>
</comment>
<evidence type="ECO:0000256" key="4">
    <source>
        <dbReference type="SAM" id="MobiDB-lite"/>
    </source>
</evidence>
<dbReference type="STRING" id="857967.G0R0M3"/>
<organism evidence="5 6">
    <name type="scientific">Ichthyophthirius multifiliis</name>
    <name type="common">White spot disease agent</name>
    <name type="synonym">Ich</name>
    <dbReference type="NCBI Taxonomy" id="5932"/>
    <lineage>
        <taxon>Eukaryota</taxon>
        <taxon>Sar</taxon>
        <taxon>Alveolata</taxon>
        <taxon>Ciliophora</taxon>
        <taxon>Intramacronucleata</taxon>
        <taxon>Oligohymenophorea</taxon>
        <taxon>Hymenostomatida</taxon>
        <taxon>Ophryoglenina</taxon>
        <taxon>Ichthyophthirius</taxon>
    </lineage>
</organism>
<dbReference type="RefSeq" id="XP_004030203.1">
    <property type="nucleotide sequence ID" value="XM_004030155.1"/>
</dbReference>
<dbReference type="InterPro" id="IPR049629">
    <property type="entry name" value="DPY30_SDC1_DD"/>
</dbReference>
<proteinExistence type="inferred from homology"/>
<dbReference type="Gene3D" id="1.20.890.10">
    <property type="entry name" value="cAMP-dependent protein kinase regulatory subunit, dimerization-anchoring domain"/>
    <property type="match status" value="1"/>
</dbReference>
<evidence type="ECO:0000256" key="2">
    <source>
        <dbReference type="ARBA" id="ARBA00010849"/>
    </source>
</evidence>
<dbReference type="Proteomes" id="UP000008983">
    <property type="component" value="Unassembled WGS sequence"/>
</dbReference>
<evidence type="ECO:0008006" key="7">
    <source>
        <dbReference type="Google" id="ProtNLM"/>
    </source>
</evidence>
<keyword evidence="6" id="KW-1185">Reference proteome</keyword>
<dbReference type="CDD" id="cd22965">
    <property type="entry name" value="DD_DPY30_SDC1"/>
    <property type="match status" value="1"/>
</dbReference>
<evidence type="ECO:0000313" key="5">
    <source>
        <dbReference type="EMBL" id="EGR28967.1"/>
    </source>
</evidence>
<feature type="region of interest" description="Disordered" evidence="4">
    <location>
        <begin position="518"/>
        <end position="541"/>
    </location>
</feature>
<reference evidence="5 6" key="1">
    <citation type="submission" date="2011-07" db="EMBL/GenBank/DDBJ databases">
        <authorList>
            <person name="Coyne R."/>
            <person name="Brami D."/>
            <person name="Johnson J."/>
            <person name="Hostetler J."/>
            <person name="Hannick L."/>
            <person name="Clark T."/>
            <person name="Cassidy-Hanley D."/>
            <person name="Inman J."/>
        </authorList>
    </citation>
    <scope>NUCLEOTIDE SEQUENCE [LARGE SCALE GENOMIC DNA]</scope>
    <source>
        <strain evidence="5 6">G5</strain>
    </source>
</reference>
<evidence type="ECO:0000256" key="1">
    <source>
        <dbReference type="ARBA" id="ARBA00004123"/>
    </source>
</evidence>
<dbReference type="InterPro" id="IPR007858">
    <property type="entry name" value="Dpy-30_motif"/>
</dbReference>
<dbReference type="GeneID" id="14905075"/>
<accession>G0R0M3</accession>
<dbReference type="GO" id="GO:0005634">
    <property type="term" value="C:nucleus"/>
    <property type="evidence" value="ECO:0007669"/>
    <property type="project" value="UniProtKB-SubCell"/>
</dbReference>
<dbReference type="InParanoid" id="G0R0M3"/>
<dbReference type="OMA" id="CEGAVSY"/>
<dbReference type="EMBL" id="GL984197">
    <property type="protein sequence ID" value="EGR28967.1"/>
    <property type="molecule type" value="Genomic_DNA"/>
</dbReference>
<evidence type="ECO:0000313" key="6">
    <source>
        <dbReference type="Proteomes" id="UP000008983"/>
    </source>
</evidence>
<keyword evidence="3" id="KW-0539">Nucleus</keyword>
<dbReference type="AlphaFoldDB" id="G0R0M3"/>
<sequence>MNKKEENKPPNKKLILHFDINRTILLGDKVKGVSKDEHLHQILAGYSWGRLEQKDEKSPVQWKLYHPHYSIQQPEKDMLSYKLNIKKKIHLKINRQYAETVYPLKTKEEEQNHENLIKNNDFMIQNRNNLYLNFVKTGMPGIKLKPEYDRIIKSVTLPKTAKLQEEDQGGQFSQQAFQHNDEEKIIDLLSDGRYFIIPSFFRTMINLKKQKREFAIIFRTFGEDINDVVKELNSFCAGEHPCFNGRNGTVLVKFDGSKNNKNYKIKNSHLGSFYRPQDNVEECTLILGTSKKLQPGITDLEQFYQNEITKQQVKFYKGSHQIYTITQELLKESCAIAIIDDWYNWNKNGEKYNFSKTLFIDQTDYLTQHIFFDDNITEDDQCIVDTIDAVKGTRIPIKKSINKYLVRVNMLDVLKDPDFFLKSIELCEKQRAEEIERIEKQIPFPIVSFEDSQHEQQYKKSEFEQMQELDDTNYLRRAIVPLLLPALKLCDQERPEDPISLIALYCLKNKDKIKIPVPPPEYFEKDKQKEEKEQNKNQEVV</sequence>
<gene>
    <name evidence="5" type="ORF">IMG5_165630</name>
</gene>
<dbReference type="OrthoDB" id="417678at2759"/>
<feature type="compositionally biased region" description="Basic and acidic residues" evidence="4">
    <location>
        <begin position="522"/>
        <end position="541"/>
    </location>
</feature>
<evidence type="ECO:0000256" key="3">
    <source>
        <dbReference type="ARBA" id="ARBA00023242"/>
    </source>
</evidence>
<name>G0R0M3_ICHMU</name>
<comment type="subcellular location">
    <subcellularLocation>
        <location evidence="1">Nucleus</location>
    </subcellularLocation>
</comment>
<dbReference type="eggNOG" id="ENOG502QR8K">
    <property type="taxonomic scope" value="Eukaryota"/>
</dbReference>
<dbReference type="PANTHER" id="PTHR36960">
    <property type="entry name" value="SI:DKEY-32E6.3"/>
    <property type="match status" value="1"/>
</dbReference>